<evidence type="ECO:0000256" key="2">
    <source>
        <dbReference type="SAM" id="SignalP"/>
    </source>
</evidence>
<sequence>MKRFFRTLLPLVCAAVVSNAHAQTAPSAPTSPWSLALGAVNFNFNTKADLYAGGPVPGAGVNASDDTVLGLEIAYSLNPNWTARLDIGTPVKTDLSGTGNLGTLGRLGGVKGGPAILTLSYSPGMWGPIRPFFGGGISYLKVFSTSEGALQNLKVDNNFGGAFIVGADWPLADGYSLSFTLQKVYLKTTASGTMGGVPVTANVRLDPLVSFLAVRKQF</sequence>
<dbReference type="Proteomes" id="UP000028782">
    <property type="component" value="Chromosome"/>
</dbReference>
<gene>
    <name evidence="3" type="ORF">O987_08225</name>
</gene>
<reference evidence="3 4" key="1">
    <citation type="journal article" date="2014" name="Genome Announc.">
        <title>Complete Genome Sequence of Polychlorinated Biphenyl Degrader Comamonas testosteroni TK102 (NBRC 109938).</title>
        <authorList>
            <person name="Fukuda K."/>
            <person name="Hosoyama A."/>
            <person name="Tsuchikane K."/>
            <person name="Ohji S."/>
            <person name="Yamazoe A."/>
            <person name="Fujita N."/>
            <person name="Shintani M."/>
            <person name="Kimbara K."/>
        </authorList>
    </citation>
    <scope>NUCLEOTIDE SEQUENCE [LARGE SCALE GENOMIC DNA]</scope>
    <source>
        <strain evidence="3">TK102</strain>
    </source>
</reference>
<dbReference type="GO" id="GO:0009279">
    <property type="term" value="C:cell outer membrane"/>
    <property type="evidence" value="ECO:0007669"/>
    <property type="project" value="UniProtKB-SubCell"/>
</dbReference>
<dbReference type="HOGENOM" id="CLU_042505_0_0_4"/>
<dbReference type="InterPro" id="IPR011250">
    <property type="entry name" value="OMP/PagP_B-barrel"/>
</dbReference>
<feature type="chain" id="PRO_5001715839" description="Outer membrane protein" evidence="2">
    <location>
        <begin position="23"/>
        <end position="218"/>
    </location>
</feature>
<dbReference type="EMBL" id="CP006704">
    <property type="protein sequence ID" value="AIJ45791.1"/>
    <property type="molecule type" value="Genomic_DNA"/>
</dbReference>
<dbReference type="AlphaFoldDB" id="A0A076PM85"/>
<evidence type="ECO:0000313" key="4">
    <source>
        <dbReference type="Proteomes" id="UP000028782"/>
    </source>
</evidence>
<dbReference type="KEGG" id="ctes:O987_08225"/>
<dbReference type="Gene3D" id="2.40.160.20">
    <property type="match status" value="1"/>
</dbReference>
<comment type="subcellular location">
    <subcellularLocation>
        <location evidence="1">Cell outer membrane</location>
    </subcellularLocation>
</comment>
<accession>A0A076PM85</accession>
<dbReference type="Pfam" id="PF03922">
    <property type="entry name" value="OmpW"/>
    <property type="match status" value="1"/>
</dbReference>
<evidence type="ECO:0000313" key="3">
    <source>
        <dbReference type="EMBL" id="AIJ45791.1"/>
    </source>
</evidence>
<dbReference type="PANTHER" id="PTHR36920:SF1">
    <property type="entry name" value="OUTER MEMBRANE PROTEIN W"/>
    <property type="match status" value="1"/>
</dbReference>
<dbReference type="SUPFAM" id="SSF56925">
    <property type="entry name" value="OMPA-like"/>
    <property type="match status" value="1"/>
</dbReference>
<evidence type="ECO:0008006" key="5">
    <source>
        <dbReference type="Google" id="ProtNLM"/>
    </source>
</evidence>
<dbReference type="PANTHER" id="PTHR36920">
    <property type="match status" value="1"/>
</dbReference>
<keyword evidence="2" id="KW-0732">Signal</keyword>
<dbReference type="GO" id="GO:0055085">
    <property type="term" value="P:transmembrane transport"/>
    <property type="evidence" value="ECO:0007669"/>
    <property type="project" value="TreeGrafter"/>
</dbReference>
<organism evidence="3 4">
    <name type="scientific">Comamonas testosteroni TK102</name>
    <dbReference type="NCBI Taxonomy" id="1392005"/>
    <lineage>
        <taxon>Bacteria</taxon>
        <taxon>Pseudomonadati</taxon>
        <taxon>Pseudomonadota</taxon>
        <taxon>Betaproteobacteria</taxon>
        <taxon>Burkholderiales</taxon>
        <taxon>Comamonadaceae</taxon>
        <taxon>Comamonas</taxon>
    </lineage>
</organism>
<dbReference type="RefSeq" id="WP_235214301.1">
    <property type="nucleotide sequence ID" value="NZ_CP006704.1"/>
</dbReference>
<dbReference type="InterPro" id="IPR005618">
    <property type="entry name" value="OMPW"/>
</dbReference>
<proteinExistence type="predicted"/>
<protein>
    <recommendedName>
        <fullName evidence="5">Outer membrane protein</fullName>
    </recommendedName>
</protein>
<feature type="signal peptide" evidence="2">
    <location>
        <begin position="1"/>
        <end position="22"/>
    </location>
</feature>
<name>A0A076PM85_COMTE</name>
<evidence type="ECO:0000256" key="1">
    <source>
        <dbReference type="ARBA" id="ARBA00004442"/>
    </source>
</evidence>